<gene>
    <name evidence="1" type="ORF">CUTER_03630</name>
</gene>
<reference evidence="2" key="2">
    <citation type="submission" date="2015-05" db="EMBL/GenBank/DDBJ databases">
        <title>Complete genome sequence of Corynebacterium uterequi DSM 45634, isolated from the uterus of a maiden mare.</title>
        <authorList>
            <person name="Ruckert C."/>
            <person name="Albersmeier A."/>
            <person name="Winkler A."/>
            <person name="Tauch A."/>
        </authorList>
    </citation>
    <scope>NUCLEOTIDE SEQUENCE [LARGE SCALE GENOMIC DNA]</scope>
    <source>
        <strain evidence="2">DSM 45634</strain>
    </source>
</reference>
<keyword evidence="2" id="KW-1185">Reference proteome</keyword>
<accession>A0A0G3HBR2</accession>
<dbReference type="OrthoDB" id="4427708at2"/>
<dbReference type="STRING" id="1072256.CUTER_03630"/>
<sequence>MGLLDRFRRRSGSSQALPDLPSSALVYHDAQAFCRTAEELVIVSVDVDAWRAITAAAAAGRTLQLRGPRQRVTILMGSSTLTPVVDPTEGWIIPISEAQRTQISTLTPAPGEYDLGTLAFVVESA</sequence>
<dbReference type="Proteomes" id="UP000035548">
    <property type="component" value="Chromosome"/>
</dbReference>
<protein>
    <submittedName>
        <fullName evidence="1">Uncharacterized protein</fullName>
    </submittedName>
</protein>
<organism evidence="1 2">
    <name type="scientific">Corynebacterium uterequi</name>
    <dbReference type="NCBI Taxonomy" id="1072256"/>
    <lineage>
        <taxon>Bacteria</taxon>
        <taxon>Bacillati</taxon>
        <taxon>Actinomycetota</taxon>
        <taxon>Actinomycetes</taxon>
        <taxon>Mycobacteriales</taxon>
        <taxon>Corynebacteriaceae</taxon>
        <taxon>Corynebacterium</taxon>
    </lineage>
</organism>
<evidence type="ECO:0000313" key="1">
    <source>
        <dbReference type="EMBL" id="AKK10734.1"/>
    </source>
</evidence>
<dbReference type="AlphaFoldDB" id="A0A0G3HBR2"/>
<reference evidence="1 2" key="1">
    <citation type="journal article" date="2015" name="Genome Announc.">
        <title>Virulence Factor Genes Detected in the Complete Genome Sequence of Corynebacterium uterequi DSM 45634, Isolated from the Uterus of a Maiden Mare.</title>
        <authorList>
            <person name="Ruckert C."/>
            <person name="Kriete M."/>
            <person name="Jaenicke S."/>
            <person name="Winkler A."/>
            <person name="Tauch A."/>
        </authorList>
    </citation>
    <scope>NUCLEOTIDE SEQUENCE [LARGE SCALE GENOMIC DNA]</scope>
    <source>
        <strain evidence="1 2">DSM 45634</strain>
    </source>
</reference>
<dbReference type="KEGG" id="cut:CUTER_03630"/>
<dbReference type="RefSeq" id="WP_047259262.1">
    <property type="nucleotide sequence ID" value="NZ_CP011546.1"/>
</dbReference>
<proteinExistence type="predicted"/>
<evidence type="ECO:0000313" key="2">
    <source>
        <dbReference type="Proteomes" id="UP000035548"/>
    </source>
</evidence>
<dbReference type="PATRIC" id="fig|1072256.5.peg.721"/>
<name>A0A0G3HBR2_9CORY</name>
<dbReference type="EMBL" id="CP011546">
    <property type="protein sequence ID" value="AKK10734.1"/>
    <property type="molecule type" value="Genomic_DNA"/>
</dbReference>